<dbReference type="EMBL" id="GDRN01042104">
    <property type="protein sequence ID" value="JAI67072.1"/>
    <property type="molecule type" value="Transcribed_RNA"/>
</dbReference>
<dbReference type="Gene3D" id="2.30.29.30">
    <property type="entry name" value="Pleckstrin-homology domain (PH domain)/Phosphotyrosine-binding domain (PTB)"/>
    <property type="match status" value="1"/>
</dbReference>
<evidence type="ECO:0000313" key="3">
    <source>
        <dbReference type="EMBL" id="JAI67072.1"/>
    </source>
</evidence>
<dbReference type="PANTHER" id="PTHR21426">
    <property type="entry name" value="EXOCYST COMPLEX COMPONENT 8"/>
    <property type="match status" value="1"/>
</dbReference>
<feature type="region of interest" description="Disordered" evidence="2">
    <location>
        <begin position="261"/>
        <end position="296"/>
    </location>
</feature>
<dbReference type="SUPFAM" id="SSF50729">
    <property type="entry name" value="PH domain-like"/>
    <property type="match status" value="1"/>
</dbReference>
<evidence type="ECO:0000256" key="2">
    <source>
        <dbReference type="SAM" id="MobiDB-lite"/>
    </source>
</evidence>
<accession>A0A0N7ZDF1</accession>
<feature type="compositionally biased region" description="Basic and acidic residues" evidence="2">
    <location>
        <begin position="270"/>
        <end position="283"/>
    </location>
</feature>
<dbReference type="AlphaFoldDB" id="A0A0N7ZDF1"/>
<dbReference type="InterPro" id="IPR011993">
    <property type="entry name" value="PH-like_dom_sf"/>
</dbReference>
<evidence type="ECO:0008006" key="4">
    <source>
        <dbReference type="Google" id="ProtNLM"/>
    </source>
</evidence>
<proteinExistence type="predicted"/>
<dbReference type="PANTHER" id="PTHR21426:SF12">
    <property type="entry name" value="EXOCYST COMPLEX COMPONENT 8"/>
    <property type="match status" value="1"/>
</dbReference>
<reference evidence="3" key="1">
    <citation type="submission" date="2015-09" db="EMBL/GenBank/DDBJ databases">
        <title>Scylla olivacea transcriptome.</title>
        <authorList>
            <person name="Ikhwanuddin M."/>
        </authorList>
    </citation>
    <scope>NUCLEOTIDE SEQUENCE</scope>
</reference>
<dbReference type="Pfam" id="PF08700">
    <property type="entry name" value="VPS51_Exo84_N"/>
    <property type="match status" value="1"/>
</dbReference>
<dbReference type="GO" id="GO:0006887">
    <property type="term" value="P:exocytosis"/>
    <property type="evidence" value="ECO:0007669"/>
    <property type="project" value="InterPro"/>
</dbReference>
<protein>
    <recommendedName>
        <fullName evidence="4">Exocyst complex component 8</fullName>
    </recommendedName>
</protein>
<dbReference type="GO" id="GO:0008104">
    <property type="term" value="P:intracellular protein localization"/>
    <property type="evidence" value="ECO:0007669"/>
    <property type="project" value="TreeGrafter"/>
</dbReference>
<dbReference type="InterPro" id="IPR033961">
    <property type="entry name" value="Exo84"/>
</dbReference>
<organism evidence="3">
    <name type="scientific">Scylla olivacea</name>
    <name type="common">Orange mud crab</name>
    <name type="synonym">Cancer olivacea</name>
    <dbReference type="NCBI Taxonomy" id="85551"/>
    <lineage>
        <taxon>Eukaryota</taxon>
        <taxon>Metazoa</taxon>
        <taxon>Ecdysozoa</taxon>
        <taxon>Arthropoda</taxon>
        <taxon>Crustacea</taxon>
        <taxon>Multicrustacea</taxon>
        <taxon>Malacostraca</taxon>
        <taxon>Eumalacostraca</taxon>
        <taxon>Eucarida</taxon>
        <taxon>Decapoda</taxon>
        <taxon>Pleocyemata</taxon>
        <taxon>Brachyura</taxon>
        <taxon>Eubrachyura</taxon>
        <taxon>Portunoidea</taxon>
        <taxon>Portunidae</taxon>
        <taxon>Portuninae</taxon>
        <taxon>Scylla</taxon>
    </lineage>
</organism>
<dbReference type="CDD" id="cd01226">
    <property type="entry name" value="PH_RalBD_exo84"/>
    <property type="match status" value="1"/>
</dbReference>
<dbReference type="GO" id="GO:0000145">
    <property type="term" value="C:exocyst"/>
    <property type="evidence" value="ECO:0007669"/>
    <property type="project" value="InterPro"/>
</dbReference>
<evidence type="ECO:0000256" key="1">
    <source>
        <dbReference type="ARBA" id="ARBA00022448"/>
    </source>
</evidence>
<name>A0A0N7ZDF1_SCYOL</name>
<keyword evidence="1" id="KW-0813">Transport</keyword>
<sequence>MADLLEKKLTAEDYNAEKYVLRLSQNSVGDHELQQQRKKIQQLAEKTNAQLKRNVYMNYMQFIDTAKEISYLESEMYQLSHLITEQKSLLTSLLELSITGERGPGSAAQEMIEVNPQELKRMQNRENRKKLTGLLEKIEGCSHVMEVEDRCLVFDGDLVELNQDDYTAMQRIHAYLLNDSLMIASWLSDRRGPVRYKFEVLYPLDQVLPVNIKDRGNTKNAFKVLIFPDTRVFMAPTAKSKQDWLDEIERTKANKVTVDKQNVERAQQQHQRERQVSLSKEDSLESTNRMCPARTPSLAVQQTWDGAV</sequence>
<dbReference type="GO" id="GO:0006893">
    <property type="term" value="P:Golgi to plasma membrane transport"/>
    <property type="evidence" value="ECO:0007669"/>
    <property type="project" value="TreeGrafter"/>
</dbReference>